<name>A0A1J5TZG3_9GAMM</name>
<evidence type="ECO:0000313" key="3">
    <source>
        <dbReference type="EMBL" id="OIR25628.1"/>
    </source>
</evidence>
<keyword evidence="1" id="KW-1133">Transmembrane helix</keyword>
<protein>
    <recommendedName>
        <fullName evidence="5">Conjugal transfer protein TraA</fullName>
    </recommendedName>
</protein>
<feature type="signal peptide" evidence="2">
    <location>
        <begin position="1"/>
        <end position="35"/>
    </location>
</feature>
<evidence type="ECO:0000256" key="2">
    <source>
        <dbReference type="SAM" id="SignalP"/>
    </source>
</evidence>
<dbReference type="RefSeq" id="WP_071563297.1">
    <property type="nucleotide sequence ID" value="NZ_MIQH01000113.1"/>
</dbReference>
<organism evidence="3 4">
    <name type="scientific">Bathymodiolus thermophilus thioautotrophic gill symbiont</name>
    <dbReference type="NCBI Taxonomy" id="2360"/>
    <lineage>
        <taxon>Bacteria</taxon>
        <taxon>Pseudomonadati</taxon>
        <taxon>Pseudomonadota</taxon>
        <taxon>Gammaproteobacteria</taxon>
        <taxon>sulfur-oxidizing symbionts</taxon>
    </lineage>
</organism>
<keyword evidence="1" id="KW-0812">Transmembrane</keyword>
<accession>A0A1J5TZG3</accession>
<dbReference type="EMBL" id="MIQH01000113">
    <property type="protein sequence ID" value="OIR25628.1"/>
    <property type="molecule type" value="Genomic_DNA"/>
</dbReference>
<dbReference type="Proteomes" id="UP000182798">
    <property type="component" value="Unassembled WGS sequence"/>
</dbReference>
<proteinExistence type="predicted"/>
<reference evidence="4" key="1">
    <citation type="submission" date="2016-09" db="EMBL/GenBank/DDBJ databases">
        <title>Genome Sequence of Bathymodiolus thermophilus sulfur-oxidizing gill endosymbiont.</title>
        <authorList>
            <person name="Ponnudurai R."/>
            <person name="Kleiner M."/>
            <person name="Sayavedra L."/>
            <person name="Thuermer A."/>
            <person name="Felbeck H."/>
            <person name="Schlueter R."/>
            <person name="Schweder T."/>
            <person name="Markert S."/>
        </authorList>
    </citation>
    <scope>NUCLEOTIDE SEQUENCE [LARGE SCALE GENOMIC DNA]</scope>
    <source>
        <strain evidence="4">BAT/CrabSpa'14</strain>
    </source>
</reference>
<feature type="transmembrane region" description="Helical" evidence="1">
    <location>
        <begin position="59"/>
        <end position="76"/>
    </location>
</feature>
<feature type="chain" id="PRO_5009635911" description="Conjugal transfer protein TraA" evidence="2">
    <location>
        <begin position="36"/>
        <end position="110"/>
    </location>
</feature>
<gene>
    <name evidence="3" type="ORF">BGC33_13715</name>
</gene>
<evidence type="ECO:0000313" key="4">
    <source>
        <dbReference type="Proteomes" id="UP000182798"/>
    </source>
</evidence>
<keyword evidence="1" id="KW-0472">Membrane</keyword>
<comment type="caution">
    <text evidence="3">The sequence shown here is derived from an EMBL/GenBank/DDBJ whole genome shotgun (WGS) entry which is preliminary data.</text>
</comment>
<dbReference type="AlphaFoldDB" id="A0A1J5TZG3"/>
<sequence length="110" mass="11054">MKTLQKTKQFLNKNQGNIALGLTLMLIGTDASAWATPASGSFFFDAYDMVVNDFLKGAPGYIAGGALIVGGVVTGAKANYSVAIPMAVGGGALASADTIIASVGITIGLI</sequence>
<evidence type="ECO:0008006" key="5">
    <source>
        <dbReference type="Google" id="ProtNLM"/>
    </source>
</evidence>
<keyword evidence="2" id="KW-0732">Signal</keyword>
<evidence type="ECO:0000256" key="1">
    <source>
        <dbReference type="SAM" id="Phobius"/>
    </source>
</evidence>
<dbReference type="OrthoDB" id="7062745at2"/>